<protein>
    <recommendedName>
        <fullName evidence="2">Polyprenyl synthetase family protein</fullName>
    </recommendedName>
</protein>
<dbReference type="AlphaFoldDB" id="X1VI51"/>
<dbReference type="EMBL" id="BARW01039143">
    <property type="protein sequence ID" value="GAJ18267.1"/>
    <property type="molecule type" value="Genomic_DNA"/>
</dbReference>
<evidence type="ECO:0008006" key="2">
    <source>
        <dbReference type="Google" id="ProtNLM"/>
    </source>
</evidence>
<comment type="caution">
    <text evidence="1">The sequence shown here is derived from an EMBL/GenBank/DDBJ whole genome shotgun (WGS) entry which is preliminary data.</text>
</comment>
<gene>
    <name evidence="1" type="ORF">S12H4_59759</name>
</gene>
<sequence>LIYGKAKMPAKDIAQVLHILDRTDARSYAEQMRDQYHLKAVEALAMAGTPPSFEQELREMAAFLLGGG</sequence>
<reference evidence="1" key="1">
    <citation type="journal article" date="2014" name="Front. Microbiol.">
        <title>High frequency of phylogenetically diverse reductive dehalogenase-homologous genes in deep subseafloor sedimentary metagenomes.</title>
        <authorList>
            <person name="Kawai M."/>
            <person name="Futagami T."/>
            <person name="Toyoda A."/>
            <person name="Takaki Y."/>
            <person name="Nishi S."/>
            <person name="Hori S."/>
            <person name="Arai W."/>
            <person name="Tsubouchi T."/>
            <person name="Morono Y."/>
            <person name="Uchiyama I."/>
            <person name="Ito T."/>
            <person name="Fujiyama A."/>
            <person name="Inagaki F."/>
            <person name="Takami H."/>
        </authorList>
    </citation>
    <scope>NUCLEOTIDE SEQUENCE</scope>
    <source>
        <strain evidence="1">Expedition CK06-06</strain>
    </source>
</reference>
<dbReference type="Gene3D" id="1.10.600.10">
    <property type="entry name" value="Farnesyl Diphosphate Synthase"/>
    <property type="match status" value="1"/>
</dbReference>
<organism evidence="1">
    <name type="scientific">marine sediment metagenome</name>
    <dbReference type="NCBI Taxonomy" id="412755"/>
    <lineage>
        <taxon>unclassified sequences</taxon>
        <taxon>metagenomes</taxon>
        <taxon>ecological metagenomes</taxon>
    </lineage>
</organism>
<evidence type="ECO:0000313" key="1">
    <source>
        <dbReference type="EMBL" id="GAJ18267.1"/>
    </source>
</evidence>
<feature type="non-terminal residue" evidence="1">
    <location>
        <position position="1"/>
    </location>
</feature>
<proteinExistence type="predicted"/>
<dbReference type="InterPro" id="IPR008949">
    <property type="entry name" value="Isoprenoid_synthase_dom_sf"/>
</dbReference>
<name>X1VI51_9ZZZZ</name>
<accession>X1VI51</accession>